<feature type="transmembrane region" description="Helical" evidence="7">
    <location>
        <begin position="198"/>
        <end position="226"/>
    </location>
</feature>
<dbReference type="GO" id="GO:0022857">
    <property type="term" value="F:transmembrane transporter activity"/>
    <property type="evidence" value="ECO:0007669"/>
    <property type="project" value="InterPro"/>
</dbReference>
<dbReference type="PANTHER" id="PTHR23517:SF10">
    <property type="entry name" value="MAJOR FACILITATOR SUPERFAMILY (MFS) PROFILE DOMAIN-CONTAINING PROTEIN"/>
    <property type="match status" value="1"/>
</dbReference>
<dbReference type="PANTHER" id="PTHR23517">
    <property type="entry name" value="RESISTANCE PROTEIN MDTM, PUTATIVE-RELATED-RELATED"/>
    <property type="match status" value="1"/>
</dbReference>
<keyword evidence="6 7" id="KW-0472">Membrane</keyword>
<keyword evidence="5 7" id="KW-1133">Transmembrane helix</keyword>
<dbReference type="CDD" id="cd17329">
    <property type="entry name" value="MFS_MdtH_MDR_like"/>
    <property type="match status" value="1"/>
</dbReference>
<evidence type="ECO:0000256" key="7">
    <source>
        <dbReference type="SAM" id="Phobius"/>
    </source>
</evidence>
<dbReference type="Proteomes" id="UP000682134">
    <property type="component" value="Unassembled WGS sequence"/>
</dbReference>
<dbReference type="EMBL" id="JAGIYQ010000010">
    <property type="protein sequence ID" value="MBP0726342.1"/>
    <property type="molecule type" value="Genomic_DNA"/>
</dbReference>
<evidence type="ECO:0000259" key="8">
    <source>
        <dbReference type="PROSITE" id="PS50850"/>
    </source>
</evidence>
<protein>
    <submittedName>
        <fullName evidence="9">MFS transporter</fullName>
    </submittedName>
</protein>
<name>A0A940NLC1_9BACI</name>
<evidence type="ECO:0000256" key="6">
    <source>
        <dbReference type="ARBA" id="ARBA00023136"/>
    </source>
</evidence>
<dbReference type="SUPFAM" id="SSF103473">
    <property type="entry name" value="MFS general substrate transporter"/>
    <property type="match status" value="1"/>
</dbReference>
<dbReference type="InterPro" id="IPR050171">
    <property type="entry name" value="MFS_Transporters"/>
</dbReference>
<feature type="transmembrane region" description="Helical" evidence="7">
    <location>
        <begin position="71"/>
        <end position="88"/>
    </location>
</feature>
<evidence type="ECO:0000256" key="2">
    <source>
        <dbReference type="ARBA" id="ARBA00022448"/>
    </source>
</evidence>
<feature type="transmembrane region" description="Helical" evidence="7">
    <location>
        <begin position="300"/>
        <end position="325"/>
    </location>
</feature>
<keyword evidence="2" id="KW-0813">Transport</keyword>
<keyword evidence="4 7" id="KW-0812">Transmembrane</keyword>
<feature type="transmembrane region" description="Helical" evidence="7">
    <location>
        <begin position="246"/>
        <end position="266"/>
    </location>
</feature>
<gene>
    <name evidence="9" type="ORF">J5Y03_14365</name>
</gene>
<keyword evidence="3" id="KW-1003">Cell membrane</keyword>
<feature type="transmembrane region" description="Helical" evidence="7">
    <location>
        <begin position="94"/>
        <end position="117"/>
    </location>
</feature>
<sequence>MPKKLWFLIIGMIINVTGNSFLWPFNTIYIHKYLGKSMTVVGIVLMLNSLAGVFGNMLGGWLFDKIGGYRSILTGIVIAFCAISGLVVNHTWIFYTTFFVLLGFGIGIVFPSMYAMVGAAWPEGGRKAFNALYVAQNLGVAIGTALGGLVANFNINYIFSANLLLYVFFFLIAVFGFKNMQTTQEVDRKVKEEKKTKGKFVLTPSLKALLMVCLAYILCWLSYVQWQTTIAAEMDTLHISIDKYSWLWTVNGVLIVLAQPVVSTFIRKYVSSLKKQMIYGIGFFIFSVVVVSFAKDFSIFMTGMVILTIGEMFVWPAVPTIANMLAPKDRIGMYQGIVNSASTVGRMLGPILGGAIVDTLNINILYIVLIGLLFIAIIFTFLYEKLAKKHASMHSDTIAS</sequence>
<proteinExistence type="predicted"/>
<organism evidence="9 10">
    <name type="scientific">Gottfriedia endophytica</name>
    <dbReference type="NCBI Taxonomy" id="2820819"/>
    <lineage>
        <taxon>Bacteria</taxon>
        <taxon>Bacillati</taxon>
        <taxon>Bacillota</taxon>
        <taxon>Bacilli</taxon>
        <taxon>Bacillales</taxon>
        <taxon>Bacillaceae</taxon>
        <taxon>Gottfriedia</taxon>
    </lineage>
</organism>
<dbReference type="RefSeq" id="WP_209406683.1">
    <property type="nucleotide sequence ID" value="NZ_JAGIYQ010000010.1"/>
</dbReference>
<feature type="transmembrane region" description="Helical" evidence="7">
    <location>
        <begin position="157"/>
        <end position="177"/>
    </location>
</feature>
<reference evidence="9" key="1">
    <citation type="submission" date="2021-04" db="EMBL/GenBank/DDBJ databases">
        <title>Genome seq and assembly of Bacillus sp.</title>
        <authorList>
            <person name="Chhetri G."/>
        </authorList>
    </citation>
    <scope>NUCLEOTIDE SEQUENCE</scope>
    <source>
        <strain evidence="9">RG28</strain>
    </source>
</reference>
<dbReference type="PROSITE" id="PS50850">
    <property type="entry name" value="MFS"/>
    <property type="match status" value="1"/>
</dbReference>
<dbReference type="InterPro" id="IPR020846">
    <property type="entry name" value="MFS_dom"/>
</dbReference>
<feature type="transmembrane region" description="Helical" evidence="7">
    <location>
        <begin position="278"/>
        <end position="294"/>
    </location>
</feature>
<evidence type="ECO:0000256" key="5">
    <source>
        <dbReference type="ARBA" id="ARBA00022989"/>
    </source>
</evidence>
<feature type="transmembrane region" description="Helical" evidence="7">
    <location>
        <begin position="129"/>
        <end position="151"/>
    </location>
</feature>
<evidence type="ECO:0000256" key="4">
    <source>
        <dbReference type="ARBA" id="ARBA00022692"/>
    </source>
</evidence>
<dbReference type="InterPro" id="IPR036259">
    <property type="entry name" value="MFS_trans_sf"/>
</dbReference>
<feature type="transmembrane region" description="Helical" evidence="7">
    <location>
        <begin position="37"/>
        <end position="59"/>
    </location>
</feature>
<feature type="transmembrane region" description="Helical" evidence="7">
    <location>
        <begin position="363"/>
        <end position="383"/>
    </location>
</feature>
<evidence type="ECO:0000313" key="9">
    <source>
        <dbReference type="EMBL" id="MBP0726342.1"/>
    </source>
</evidence>
<accession>A0A940NLC1</accession>
<evidence type="ECO:0000256" key="3">
    <source>
        <dbReference type="ARBA" id="ARBA00022475"/>
    </source>
</evidence>
<dbReference type="AlphaFoldDB" id="A0A940NLC1"/>
<evidence type="ECO:0000256" key="1">
    <source>
        <dbReference type="ARBA" id="ARBA00004651"/>
    </source>
</evidence>
<keyword evidence="10" id="KW-1185">Reference proteome</keyword>
<comment type="caution">
    <text evidence="9">The sequence shown here is derived from an EMBL/GenBank/DDBJ whole genome shotgun (WGS) entry which is preliminary data.</text>
</comment>
<comment type="subcellular location">
    <subcellularLocation>
        <location evidence="1">Cell membrane</location>
        <topology evidence="1">Multi-pass membrane protein</topology>
    </subcellularLocation>
</comment>
<dbReference type="Pfam" id="PF07690">
    <property type="entry name" value="MFS_1"/>
    <property type="match status" value="2"/>
</dbReference>
<feature type="transmembrane region" description="Helical" evidence="7">
    <location>
        <begin position="5"/>
        <end position="25"/>
    </location>
</feature>
<evidence type="ECO:0000313" key="10">
    <source>
        <dbReference type="Proteomes" id="UP000682134"/>
    </source>
</evidence>
<feature type="domain" description="Major facilitator superfamily (MFS) profile" evidence="8">
    <location>
        <begin position="4"/>
        <end position="388"/>
    </location>
</feature>
<dbReference type="InterPro" id="IPR011701">
    <property type="entry name" value="MFS"/>
</dbReference>
<dbReference type="Gene3D" id="1.20.1250.20">
    <property type="entry name" value="MFS general substrate transporter like domains"/>
    <property type="match status" value="2"/>
</dbReference>
<dbReference type="GO" id="GO:0005886">
    <property type="term" value="C:plasma membrane"/>
    <property type="evidence" value="ECO:0007669"/>
    <property type="project" value="UniProtKB-SubCell"/>
</dbReference>